<sequence>MAIAVWNSRFETGISIIDTQHKALFDAVNKLADSFKEGTSKSAVKDSMDFLVKYTVEHFQTEEKVMKDMGYPKLTSHMAEHAQLVTKAKELQGKIAEGKPVTMEVSKFLADWLKHHINEVDMGYVDWKRAQDRK</sequence>
<protein>
    <submittedName>
        <fullName evidence="6">Hemerythrin family protein</fullName>
    </submittedName>
</protein>
<feature type="domain" description="Hemerythrin-like" evidence="5">
    <location>
        <begin position="12"/>
        <end position="125"/>
    </location>
</feature>
<dbReference type="NCBIfam" id="NF033749">
    <property type="entry name" value="bact_hemeryth"/>
    <property type="match status" value="1"/>
</dbReference>
<dbReference type="NCBIfam" id="TIGR02481">
    <property type="entry name" value="hemeryth_dom"/>
    <property type="match status" value="1"/>
</dbReference>
<dbReference type="InterPro" id="IPR012312">
    <property type="entry name" value="Hemerythrin-like"/>
</dbReference>
<dbReference type="InterPro" id="IPR016131">
    <property type="entry name" value="Haemerythrin_Fe_BS"/>
</dbReference>
<reference evidence="6 7" key="1">
    <citation type="submission" date="2020-10" db="EMBL/GenBank/DDBJ databases">
        <title>Connecting structure to function with the recovery of over 1000 high-quality activated sludge metagenome-assembled genomes encoding full-length rRNA genes using long-read sequencing.</title>
        <authorList>
            <person name="Singleton C.M."/>
            <person name="Petriglieri F."/>
            <person name="Kristensen J.M."/>
            <person name="Kirkegaard R.H."/>
            <person name="Michaelsen T.Y."/>
            <person name="Andersen M.H."/>
            <person name="Karst S.M."/>
            <person name="Dueholm M.S."/>
            <person name="Nielsen P.H."/>
            <person name="Albertsen M."/>
        </authorList>
    </citation>
    <scope>NUCLEOTIDE SEQUENCE [LARGE SCALE GENOMIC DNA]</scope>
    <source>
        <strain evidence="6">OdNE_18-Q3-R46-58_MAXAC.008</strain>
    </source>
</reference>
<dbReference type="SUPFAM" id="SSF47188">
    <property type="entry name" value="Hemerythrin-like"/>
    <property type="match status" value="1"/>
</dbReference>
<evidence type="ECO:0000313" key="7">
    <source>
        <dbReference type="Proteomes" id="UP000709959"/>
    </source>
</evidence>
<dbReference type="CDD" id="cd12107">
    <property type="entry name" value="Hemerythrin"/>
    <property type="match status" value="1"/>
</dbReference>
<keyword evidence="2" id="KW-0561">Oxygen transport</keyword>
<dbReference type="PANTHER" id="PTHR37164:SF1">
    <property type="entry name" value="BACTERIOHEMERYTHRIN"/>
    <property type="match status" value="1"/>
</dbReference>
<keyword evidence="3" id="KW-0479">Metal-binding</keyword>
<comment type="caution">
    <text evidence="6">The sequence shown here is derived from an EMBL/GenBank/DDBJ whole genome shotgun (WGS) entry which is preliminary data.</text>
</comment>
<evidence type="ECO:0000256" key="4">
    <source>
        <dbReference type="ARBA" id="ARBA00023004"/>
    </source>
</evidence>
<dbReference type="AlphaFoldDB" id="A0A936F4W5"/>
<evidence type="ECO:0000313" key="6">
    <source>
        <dbReference type="EMBL" id="MBK8573886.1"/>
    </source>
</evidence>
<evidence type="ECO:0000259" key="5">
    <source>
        <dbReference type="Pfam" id="PF01814"/>
    </source>
</evidence>
<dbReference type="InterPro" id="IPR050669">
    <property type="entry name" value="Hemerythrin"/>
</dbReference>
<keyword evidence="4" id="KW-0408">Iron</keyword>
<dbReference type="GO" id="GO:0046872">
    <property type="term" value="F:metal ion binding"/>
    <property type="evidence" value="ECO:0007669"/>
    <property type="project" value="UniProtKB-KW"/>
</dbReference>
<dbReference type="Gene3D" id="1.20.120.50">
    <property type="entry name" value="Hemerythrin-like"/>
    <property type="match status" value="1"/>
</dbReference>
<dbReference type="InterPro" id="IPR012827">
    <property type="entry name" value="Hemerythrin_metal-bd"/>
</dbReference>
<organism evidence="6 7">
    <name type="scientific">Candidatus Geothrix odensensis</name>
    <dbReference type="NCBI Taxonomy" id="2954440"/>
    <lineage>
        <taxon>Bacteria</taxon>
        <taxon>Pseudomonadati</taxon>
        <taxon>Acidobacteriota</taxon>
        <taxon>Holophagae</taxon>
        <taxon>Holophagales</taxon>
        <taxon>Holophagaceae</taxon>
        <taxon>Geothrix</taxon>
    </lineage>
</organism>
<comment type="similarity">
    <text evidence="1">Belongs to the hemerythrin family.</text>
</comment>
<gene>
    <name evidence="6" type="ORF">IPN91_14990</name>
</gene>
<evidence type="ECO:0000256" key="2">
    <source>
        <dbReference type="ARBA" id="ARBA00022621"/>
    </source>
</evidence>
<accession>A0A936F4W5</accession>
<evidence type="ECO:0000256" key="1">
    <source>
        <dbReference type="ARBA" id="ARBA00010587"/>
    </source>
</evidence>
<proteinExistence type="inferred from homology"/>
<dbReference type="GO" id="GO:0005344">
    <property type="term" value="F:oxygen carrier activity"/>
    <property type="evidence" value="ECO:0007669"/>
    <property type="project" value="UniProtKB-KW"/>
</dbReference>
<dbReference type="EMBL" id="JADKCH010000033">
    <property type="protein sequence ID" value="MBK8573886.1"/>
    <property type="molecule type" value="Genomic_DNA"/>
</dbReference>
<keyword evidence="2" id="KW-0813">Transport</keyword>
<dbReference type="InterPro" id="IPR035938">
    <property type="entry name" value="Hemerythrin-like_sf"/>
</dbReference>
<dbReference type="Pfam" id="PF01814">
    <property type="entry name" value="Hemerythrin"/>
    <property type="match status" value="1"/>
</dbReference>
<name>A0A936F4W5_9BACT</name>
<dbReference type="PROSITE" id="PS00550">
    <property type="entry name" value="HEMERYTHRINS"/>
    <property type="match status" value="1"/>
</dbReference>
<dbReference type="PANTHER" id="PTHR37164">
    <property type="entry name" value="BACTERIOHEMERYTHRIN"/>
    <property type="match status" value="1"/>
</dbReference>
<evidence type="ECO:0000256" key="3">
    <source>
        <dbReference type="ARBA" id="ARBA00022723"/>
    </source>
</evidence>
<dbReference type="Proteomes" id="UP000709959">
    <property type="component" value="Unassembled WGS sequence"/>
</dbReference>